<dbReference type="Pfam" id="PF13360">
    <property type="entry name" value="PQQ_2"/>
    <property type="match status" value="1"/>
</dbReference>
<dbReference type="PANTHER" id="PTHR34512">
    <property type="entry name" value="CELL SURFACE PROTEIN"/>
    <property type="match status" value="1"/>
</dbReference>
<organism evidence="3 4">
    <name type="scientific">Halorubrum tibetense</name>
    <dbReference type="NCBI Taxonomy" id="175631"/>
    <lineage>
        <taxon>Archaea</taxon>
        <taxon>Methanobacteriati</taxon>
        <taxon>Methanobacteriota</taxon>
        <taxon>Stenosarchaea group</taxon>
        <taxon>Halobacteria</taxon>
        <taxon>Halobacteriales</taxon>
        <taxon>Haloferacaceae</taxon>
        <taxon>Halorubrum</taxon>
    </lineage>
</organism>
<protein>
    <submittedName>
        <fullName evidence="3">PQQ-binding-like beta-propeller repeat protein</fullName>
    </submittedName>
</protein>
<accession>A0ABD5SAK9</accession>
<dbReference type="RefSeq" id="WP_379781140.1">
    <property type="nucleotide sequence ID" value="NZ_JBHSWW010000103.1"/>
</dbReference>
<reference evidence="3 4" key="1">
    <citation type="journal article" date="2019" name="Int. J. Syst. Evol. Microbiol.">
        <title>The Global Catalogue of Microorganisms (GCM) 10K type strain sequencing project: providing services to taxonomists for standard genome sequencing and annotation.</title>
        <authorList>
            <consortium name="The Broad Institute Genomics Platform"/>
            <consortium name="The Broad Institute Genome Sequencing Center for Infectious Disease"/>
            <person name="Wu L."/>
            <person name="Ma J."/>
        </authorList>
    </citation>
    <scope>NUCLEOTIDE SEQUENCE [LARGE SCALE GENOMIC DNA]</scope>
    <source>
        <strain evidence="3 4">CGMCC 1.3239</strain>
    </source>
</reference>
<dbReference type="SUPFAM" id="SSF50998">
    <property type="entry name" value="Quinoprotein alcohol dehydrogenase-like"/>
    <property type="match status" value="2"/>
</dbReference>
<name>A0ABD5SAK9_9EURY</name>
<feature type="compositionally biased region" description="Low complexity" evidence="1">
    <location>
        <begin position="25"/>
        <end position="39"/>
    </location>
</feature>
<gene>
    <name evidence="3" type="ORF">ACFQEU_08440</name>
</gene>
<feature type="domain" description="Pyrrolo-quinoline quinone repeat" evidence="2">
    <location>
        <begin position="185"/>
        <end position="398"/>
    </location>
</feature>
<proteinExistence type="predicted"/>
<dbReference type="InterPro" id="IPR011047">
    <property type="entry name" value="Quinoprotein_ADH-like_sf"/>
</dbReference>
<sequence length="401" mass="42592">MACAPFALAGCLSRFESGEGDSEPGSDSGSSDQTSGWTTYRGDVAATGRADTTLSESFEVERLWGWDDPIATPPDHPRLARSTPGVVPTTDAVYATAADPEFAPVAVDRTDPGLRWTLDDLTDARDGEYDRTPTPVVADGDTFVHTSYRLWRIDDGNPVWAQDTGLWVGDELIGDRSELYTTTAVARIDPEGGETIDTERARESGSTAGLAVGSDGAVQALRVGDTPDGLLVGYDERWNVDWEIELPGQPPRRAPALWDGTAVVVAGGETIGVDIADGELRWRTDDRGFRSGVAVDGEGTVYAPHETDVLVALDGPDGTRQWSSEVDRPLEAFVGDQQHVFPPIVANDAVVLGGPGGLAIFDRASGTLRWHEDLALAGAPAVAFGDVYTITEAGVIAIRGQ</sequence>
<evidence type="ECO:0000313" key="3">
    <source>
        <dbReference type="EMBL" id="MFC6753489.1"/>
    </source>
</evidence>
<dbReference type="Proteomes" id="UP001596442">
    <property type="component" value="Unassembled WGS sequence"/>
</dbReference>
<evidence type="ECO:0000256" key="1">
    <source>
        <dbReference type="SAM" id="MobiDB-lite"/>
    </source>
</evidence>
<comment type="caution">
    <text evidence="3">The sequence shown here is derived from an EMBL/GenBank/DDBJ whole genome shotgun (WGS) entry which is preliminary data.</text>
</comment>
<dbReference type="InterPro" id="IPR002372">
    <property type="entry name" value="PQQ_rpt_dom"/>
</dbReference>
<evidence type="ECO:0000259" key="2">
    <source>
        <dbReference type="Pfam" id="PF13360"/>
    </source>
</evidence>
<dbReference type="Gene3D" id="2.130.10.10">
    <property type="entry name" value="YVTN repeat-like/Quinoprotein amine dehydrogenase"/>
    <property type="match status" value="1"/>
</dbReference>
<dbReference type="InterPro" id="IPR015943">
    <property type="entry name" value="WD40/YVTN_repeat-like_dom_sf"/>
</dbReference>
<feature type="region of interest" description="Disordered" evidence="1">
    <location>
        <begin position="15"/>
        <end position="44"/>
    </location>
</feature>
<dbReference type="AlphaFoldDB" id="A0ABD5SAK9"/>
<evidence type="ECO:0000313" key="4">
    <source>
        <dbReference type="Proteomes" id="UP001596442"/>
    </source>
</evidence>
<dbReference type="PANTHER" id="PTHR34512:SF30">
    <property type="entry name" value="OUTER MEMBRANE PROTEIN ASSEMBLY FACTOR BAMB"/>
    <property type="match status" value="1"/>
</dbReference>
<keyword evidence="4" id="KW-1185">Reference proteome</keyword>
<dbReference type="EMBL" id="JBHSWW010000103">
    <property type="protein sequence ID" value="MFC6753489.1"/>
    <property type="molecule type" value="Genomic_DNA"/>
</dbReference>